<feature type="compositionally biased region" description="Low complexity" evidence="1">
    <location>
        <begin position="255"/>
        <end position="272"/>
    </location>
</feature>
<dbReference type="VEuPathDB" id="FungiDB:PC110_g20771"/>
<comment type="caution">
    <text evidence="2">The sequence shown here is derived from an EMBL/GenBank/DDBJ whole genome shotgun (WGS) entry which is preliminary data.</text>
</comment>
<feature type="compositionally biased region" description="Polar residues" evidence="1">
    <location>
        <begin position="354"/>
        <end position="375"/>
    </location>
</feature>
<feature type="compositionally biased region" description="Low complexity" evidence="1">
    <location>
        <begin position="518"/>
        <end position="527"/>
    </location>
</feature>
<feature type="compositionally biased region" description="Basic residues" evidence="1">
    <location>
        <begin position="165"/>
        <end position="177"/>
    </location>
</feature>
<feature type="compositionally biased region" description="Low complexity" evidence="1">
    <location>
        <begin position="192"/>
        <end position="240"/>
    </location>
</feature>
<dbReference type="Proteomes" id="UP000735874">
    <property type="component" value="Unassembled WGS sequence"/>
</dbReference>
<evidence type="ECO:0000256" key="1">
    <source>
        <dbReference type="SAM" id="MobiDB-lite"/>
    </source>
</evidence>
<protein>
    <submittedName>
        <fullName evidence="2">Uncharacterized protein</fullName>
    </submittedName>
</protein>
<dbReference type="EMBL" id="RCMG01001694">
    <property type="protein sequence ID" value="KAG2821785.1"/>
    <property type="molecule type" value="Genomic_DNA"/>
</dbReference>
<proteinExistence type="predicted"/>
<feature type="compositionally biased region" description="Basic and acidic residues" evidence="1">
    <location>
        <begin position="414"/>
        <end position="431"/>
    </location>
</feature>
<evidence type="ECO:0000313" key="3">
    <source>
        <dbReference type="Proteomes" id="UP000735874"/>
    </source>
</evidence>
<dbReference type="AlphaFoldDB" id="A0A8T0XY38"/>
<feature type="compositionally biased region" description="Low complexity" evidence="1">
    <location>
        <begin position="489"/>
        <end position="502"/>
    </location>
</feature>
<gene>
    <name evidence="2" type="ORF">PC113_g22422</name>
</gene>
<accession>A0A8T0XY38</accession>
<evidence type="ECO:0000313" key="2">
    <source>
        <dbReference type="EMBL" id="KAG2821785.1"/>
    </source>
</evidence>
<sequence length="700" mass="73696">MLIKAQKGKFVDADTAHSLEDLQKRNTHLLHINRVLRSHVSLAGMDPEMLVLAVQGMTAGELNLADLELDQETFVALQRIQAEAAGSSDPHAVPAALARAAHQVAHGKLHKRIRPGGQDTDNDLGVDPDSSSEDKPPIPTDQASSAMSAAGLGDDATVESSSSKPGRRWLHKPKAWKQRSVGRLVQGPSHLPRSQSRSRSPSPTTSPTGRPRSRSQSASSKRATPVSSPPSSIQASPSASKVLKDDRPPELIDLTSDVEMSSSSEDSSSATSRAEKGTRDPVPSPTGGKTVPGAPAPLAEASSVTKEIPDSGPPSSPHPKAAPSAVPGDEDEGIIFHDLIALFGSDGDDGDQPRSAQTSSLSATHRPSGVTSPYRSSSDEDDSADDEGPRDTSIAKRPSLPASPSSTPMEVDDNGGRTRKDAGGDSRRDEPSFDFSSGDTAGEEAVPAPTEGSSSAGGAGDASSSARSDVPGGEGPPADTGRPGADEGTPPVSRSPTPLRRTPSPPTSPQRRLPPPGSARSRSSSLPQEAGPGRMIVATYTSRLRYGDPSPAQPLPMSHLVVQGPRPAILPSASFPPWVQPYLDMSFTAPGAKSCFERVLSRVLPEPTPGHFELSVTGQRSTRTLGDVGDDFRACDTTRKEAPFYLVHGWDAQTTLRAMTSSLKRGSGRQSDALAWRRDVNRQHKIALTMAKDYQAAERQ</sequence>
<feature type="compositionally biased region" description="Pro residues" evidence="1">
    <location>
        <begin position="503"/>
        <end position="517"/>
    </location>
</feature>
<name>A0A8T0XY38_9STRA</name>
<organism evidence="2 3">
    <name type="scientific">Phytophthora cactorum</name>
    <dbReference type="NCBI Taxonomy" id="29920"/>
    <lineage>
        <taxon>Eukaryota</taxon>
        <taxon>Sar</taxon>
        <taxon>Stramenopiles</taxon>
        <taxon>Oomycota</taxon>
        <taxon>Peronosporomycetes</taxon>
        <taxon>Peronosporales</taxon>
        <taxon>Peronosporaceae</taxon>
        <taxon>Phytophthora</taxon>
    </lineage>
</organism>
<feature type="compositionally biased region" description="Low complexity" evidence="1">
    <location>
        <begin position="318"/>
        <end position="327"/>
    </location>
</feature>
<feature type="compositionally biased region" description="Basic residues" evidence="1">
    <location>
        <begin position="105"/>
        <end position="114"/>
    </location>
</feature>
<dbReference type="VEuPathDB" id="FungiDB:PC110_g23101"/>
<reference evidence="2" key="1">
    <citation type="submission" date="2018-10" db="EMBL/GenBank/DDBJ databases">
        <title>Effector identification in a new, highly contiguous assembly of the strawberry crown rot pathogen Phytophthora cactorum.</title>
        <authorList>
            <person name="Armitage A.D."/>
            <person name="Nellist C.F."/>
            <person name="Bates H."/>
            <person name="Vickerstaff R.J."/>
            <person name="Harrison R.J."/>
        </authorList>
    </citation>
    <scope>NUCLEOTIDE SEQUENCE</scope>
    <source>
        <strain evidence="2">15-7</strain>
    </source>
</reference>
<feature type="region of interest" description="Disordered" evidence="1">
    <location>
        <begin position="104"/>
        <end position="533"/>
    </location>
</feature>